<dbReference type="Gramene" id="OMO60315">
    <property type="protein sequence ID" value="OMO60315"/>
    <property type="gene ID" value="CCACVL1_24248"/>
</dbReference>
<comment type="caution">
    <text evidence="1">The sequence shown here is derived from an EMBL/GenBank/DDBJ whole genome shotgun (WGS) entry which is preliminary data.</text>
</comment>
<protein>
    <submittedName>
        <fullName evidence="1">Uncharacterized protein</fullName>
    </submittedName>
</protein>
<evidence type="ECO:0000313" key="2">
    <source>
        <dbReference type="Proteomes" id="UP000188268"/>
    </source>
</evidence>
<evidence type="ECO:0000313" key="1">
    <source>
        <dbReference type="EMBL" id="OMO60315.1"/>
    </source>
</evidence>
<name>A0A1R3GQC6_COCAP</name>
<dbReference type="AlphaFoldDB" id="A0A1R3GQC6"/>
<feature type="non-terminal residue" evidence="1">
    <location>
        <position position="1"/>
    </location>
</feature>
<sequence>VVVDLRPALLFELRPGIRAYVTARVARKWKSILRGASDPVTADLIFPLLLF</sequence>
<dbReference type="EMBL" id="AWWV01013719">
    <property type="protein sequence ID" value="OMO60315.1"/>
    <property type="molecule type" value="Genomic_DNA"/>
</dbReference>
<keyword evidence="2" id="KW-1185">Reference proteome</keyword>
<reference evidence="1 2" key="1">
    <citation type="submission" date="2013-09" db="EMBL/GenBank/DDBJ databases">
        <title>Corchorus capsularis genome sequencing.</title>
        <authorList>
            <person name="Alam M."/>
            <person name="Haque M.S."/>
            <person name="Islam M.S."/>
            <person name="Emdad E.M."/>
            <person name="Islam M.M."/>
            <person name="Ahmed B."/>
            <person name="Halim A."/>
            <person name="Hossen Q.M.M."/>
            <person name="Hossain M.Z."/>
            <person name="Ahmed R."/>
            <person name="Khan M.M."/>
            <person name="Islam R."/>
            <person name="Rashid M.M."/>
            <person name="Khan S.A."/>
            <person name="Rahman M.S."/>
            <person name="Alam M."/>
        </authorList>
    </citation>
    <scope>NUCLEOTIDE SEQUENCE [LARGE SCALE GENOMIC DNA]</scope>
    <source>
        <strain evidence="2">cv. CVL-1</strain>
        <tissue evidence="1">Whole seedling</tissue>
    </source>
</reference>
<gene>
    <name evidence="1" type="ORF">CCACVL1_24248</name>
</gene>
<dbReference type="Proteomes" id="UP000188268">
    <property type="component" value="Unassembled WGS sequence"/>
</dbReference>
<organism evidence="1 2">
    <name type="scientific">Corchorus capsularis</name>
    <name type="common">Jute</name>
    <dbReference type="NCBI Taxonomy" id="210143"/>
    <lineage>
        <taxon>Eukaryota</taxon>
        <taxon>Viridiplantae</taxon>
        <taxon>Streptophyta</taxon>
        <taxon>Embryophyta</taxon>
        <taxon>Tracheophyta</taxon>
        <taxon>Spermatophyta</taxon>
        <taxon>Magnoliopsida</taxon>
        <taxon>eudicotyledons</taxon>
        <taxon>Gunneridae</taxon>
        <taxon>Pentapetalae</taxon>
        <taxon>rosids</taxon>
        <taxon>malvids</taxon>
        <taxon>Malvales</taxon>
        <taxon>Malvaceae</taxon>
        <taxon>Grewioideae</taxon>
        <taxon>Apeibeae</taxon>
        <taxon>Corchorus</taxon>
    </lineage>
</organism>
<proteinExistence type="predicted"/>
<accession>A0A1R3GQC6</accession>